<comment type="subcellular location">
    <subcellularLocation>
        <location evidence="2">Cell membrane</location>
        <topology evidence="2">Multi-pass membrane protein</topology>
    </subcellularLocation>
</comment>
<comment type="caution">
    <text evidence="16">The sequence shown here is derived from an EMBL/GenBank/DDBJ whole genome shotgun (WGS) entry which is preliminary data.</text>
</comment>
<evidence type="ECO:0000259" key="15">
    <source>
        <dbReference type="PROSITE" id="PS50109"/>
    </source>
</evidence>
<evidence type="ECO:0000256" key="6">
    <source>
        <dbReference type="ARBA" id="ARBA00022679"/>
    </source>
</evidence>
<dbReference type="RefSeq" id="WP_249282690.1">
    <property type="nucleotide sequence ID" value="NZ_JACRST010000007.1"/>
</dbReference>
<dbReference type="Gene3D" id="3.30.565.10">
    <property type="entry name" value="Histidine kinase-like ATPase, C-terminal domain"/>
    <property type="match status" value="1"/>
</dbReference>
<sequence>MRRKRFRPSIRRKLTTTILGVFLANFLLLGGYYLHLISARLPEALSELQIRMGNQIYRRMLIAEILLLAVVLLVVTLVIYWDVVRPVEALGGEMDAFRRGVTPQPTDRSDEIGELHNRFVQLASDLERERQTQNRIIASISHDIKTPLTSVMGYAERLQKNGLSPERTERYLRTIYEKSMDIRELIEEFDDYLSCNLQSALKLQFLTSDELCALFEADCRDELEQEGVLLTVRNECPGEKLCADLSKLRRVFGNLIVNSLKHFDKAERRIELVCRRQEGGGVQLRLCDNGSGVPGDDLERIFEPLYTSDAGRSVAGLGLAICREIIAVHGGRIWAENRPEGGLCVCFTLAKLS</sequence>
<keyword evidence="8" id="KW-0547">Nucleotide-binding</keyword>
<keyword evidence="10" id="KW-0067">ATP-binding</keyword>
<dbReference type="CDD" id="cd00082">
    <property type="entry name" value="HisKA"/>
    <property type="match status" value="1"/>
</dbReference>
<dbReference type="PROSITE" id="PS50109">
    <property type="entry name" value="HIS_KIN"/>
    <property type="match status" value="1"/>
</dbReference>
<proteinExistence type="predicted"/>
<dbReference type="GO" id="GO:0000155">
    <property type="term" value="F:phosphorelay sensor kinase activity"/>
    <property type="evidence" value="ECO:0007669"/>
    <property type="project" value="InterPro"/>
</dbReference>
<evidence type="ECO:0000256" key="9">
    <source>
        <dbReference type="ARBA" id="ARBA00022777"/>
    </source>
</evidence>
<organism evidence="16 17">
    <name type="scientific">Ligaoa zhengdingensis</name>
    <dbReference type="NCBI Taxonomy" id="2763658"/>
    <lineage>
        <taxon>Bacteria</taxon>
        <taxon>Bacillati</taxon>
        <taxon>Bacillota</taxon>
        <taxon>Clostridia</taxon>
        <taxon>Eubacteriales</taxon>
        <taxon>Oscillospiraceae</taxon>
        <taxon>Ligaoa</taxon>
    </lineage>
</organism>
<dbReference type="PANTHER" id="PTHR45528:SF1">
    <property type="entry name" value="SENSOR HISTIDINE KINASE CPXA"/>
    <property type="match status" value="1"/>
</dbReference>
<keyword evidence="4" id="KW-1003">Cell membrane</keyword>
<dbReference type="CDD" id="cd00075">
    <property type="entry name" value="HATPase"/>
    <property type="match status" value="1"/>
</dbReference>
<keyword evidence="12" id="KW-0902">Two-component regulatory system</keyword>
<evidence type="ECO:0000313" key="17">
    <source>
        <dbReference type="Proteomes" id="UP000653127"/>
    </source>
</evidence>
<evidence type="ECO:0000256" key="4">
    <source>
        <dbReference type="ARBA" id="ARBA00022475"/>
    </source>
</evidence>
<evidence type="ECO:0000256" key="3">
    <source>
        <dbReference type="ARBA" id="ARBA00012438"/>
    </source>
</evidence>
<evidence type="ECO:0000256" key="7">
    <source>
        <dbReference type="ARBA" id="ARBA00022692"/>
    </source>
</evidence>
<dbReference type="SMART" id="SM00388">
    <property type="entry name" value="HisKA"/>
    <property type="match status" value="1"/>
</dbReference>
<dbReference type="InterPro" id="IPR050398">
    <property type="entry name" value="HssS/ArlS-like"/>
</dbReference>
<evidence type="ECO:0000256" key="13">
    <source>
        <dbReference type="ARBA" id="ARBA00023136"/>
    </source>
</evidence>
<dbReference type="InterPro" id="IPR005467">
    <property type="entry name" value="His_kinase_dom"/>
</dbReference>
<keyword evidence="6" id="KW-0808">Transferase</keyword>
<evidence type="ECO:0000313" key="16">
    <source>
        <dbReference type="EMBL" id="MBC8546614.1"/>
    </source>
</evidence>
<reference evidence="16" key="1">
    <citation type="submission" date="2020-08" db="EMBL/GenBank/DDBJ databases">
        <title>Genome public.</title>
        <authorList>
            <person name="Liu C."/>
            <person name="Sun Q."/>
        </authorList>
    </citation>
    <scope>NUCLEOTIDE SEQUENCE</scope>
    <source>
        <strain evidence="16">NSJ-31</strain>
    </source>
</reference>
<evidence type="ECO:0000256" key="8">
    <source>
        <dbReference type="ARBA" id="ARBA00022741"/>
    </source>
</evidence>
<name>A0A926E032_9FIRM</name>
<dbReference type="Pfam" id="PF00512">
    <property type="entry name" value="HisKA"/>
    <property type="match status" value="1"/>
</dbReference>
<dbReference type="AlphaFoldDB" id="A0A926E032"/>
<gene>
    <name evidence="16" type="ORF">H8711_06655</name>
</gene>
<accession>A0A926E032</accession>
<feature type="transmembrane region" description="Helical" evidence="14">
    <location>
        <begin position="61"/>
        <end position="81"/>
    </location>
</feature>
<keyword evidence="17" id="KW-1185">Reference proteome</keyword>
<dbReference type="Gene3D" id="1.10.287.130">
    <property type="match status" value="1"/>
</dbReference>
<dbReference type="GO" id="GO:0005886">
    <property type="term" value="C:plasma membrane"/>
    <property type="evidence" value="ECO:0007669"/>
    <property type="project" value="UniProtKB-SubCell"/>
</dbReference>
<dbReference type="InterPro" id="IPR036890">
    <property type="entry name" value="HATPase_C_sf"/>
</dbReference>
<dbReference type="InterPro" id="IPR036097">
    <property type="entry name" value="HisK_dim/P_sf"/>
</dbReference>
<protein>
    <recommendedName>
        <fullName evidence="3">histidine kinase</fullName>
        <ecNumber evidence="3">2.7.13.3</ecNumber>
    </recommendedName>
</protein>
<dbReference type="SUPFAM" id="SSF55874">
    <property type="entry name" value="ATPase domain of HSP90 chaperone/DNA topoisomerase II/histidine kinase"/>
    <property type="match status" value="1"/>
</dbReference>
<dbReference type="PANTHER" id="PTHR45528">
    <property type="entry name" value="SENSOR HISTIDINE KINASE CPXA"/>
    <property type="match status" value="1"/>
</dbReference>
<evidence type="ECO:0000256" key="12">
    <source>
        <dbReference type="ARBA" id="ARBA00023012"/>
    </source>
</evidence>
<keyword evidence="11 14" id="KW-1133">Transmembrane helix</keyword>
<dbReference type="InterPro" id="IPR004358">
    <property type="entry name" value="Sig_transdc_His_kin-like_C"/>
</dbReference>
<dbReference type="InterPro" id="IPR003594">
    <property type="entry name" value="HATPase_dom"/>
</dbReference>
<dbReference type="SMART" id="SM00387">
    <property type="entry name" value="HATPase_c"/>
    <property type="match status" value="1"/>
</dbReference>
<dbReference type="Proteomes" id="UP000653127">
    <property type="component" value="Unassembled WGS sequence"/>
</dbReference>
<keyword evidence="5" id="KW-0597">Phosphoprotein</keyword>
<evidence type="ECO:0000256" key="11">
    <source>
        <dbReference type="ARBA" id="ARBA00022989"/>
    </source>
</evidence>
<evidence type="ECO:0000256" key="14">
    <source>
        <dbReference type="SAM" id="Phobius"/>
    </source>
</evidence>
<dbReference type="SUPFAM" id="SSF47384">
    <property type="entry name" value="Homodimeric domain of signal transducing histidine kinase"/>
    <property type="match status" value="1"/>
</dbReference>
<dbReference type="InterPro" id="IPR003661">
    <property type="entry name" value="HisK_dim/P_dom"/>
</dbReference>
<evidence type="ECO:0000256" key="5">
    <source>
        <dbReference type="ARBA" id="ARBA00022553"/>
    </source>
</evidence>
<dbReference type="EC" id="2.7.13.3" evidence="3"/>
<feature type="transmembrane region" description="Helical" evidence="14">
    <location>
        <begin position="21"/>
        <end position="41"/>
    </location>
</feature>
<keyword evidence="13 14" id="KW-0472">Membrane</keyword>
<comment type="catalytic activity">
    <reaction evidence="1">
        <text>ATP + protein L-histidine = ADP + protein N-phospho-L-histidine.</text>
        <dbReference type="EC" id="2.7.13.3"/>
    </reaction>
</comment>
<dbReference type="Gene3D" id="6.10.340.10">
    <property type="match status" value="1"/>
</dbReference>
<keyword evidence="7 14" id="KW-0812">Transmembrane</keyword>
<evidence type="ECO:0000256" key="2">
    <source>
        <dbReference type="ARBA" id="ARBA00004651"/>
    </source>
</evidence>
<dbReference type="GO" id="GO:0005524">
    <property type="term" value="F:ATP binding"/>
    <property type="evidence" value="ECO:0007669"/>
    <property type="project" value="UniProtKB-KW"/>
</dbReference>
<evidence type="ECO:0000256" key="10">
    <source>
        <dbReference type="ARBA" id="ARBA00022840"/>
    </source>
</evidence>
<dbReference type="PRINTS" id="PR00344">
    <property type="entry name" value="BCTRLSENSOR"/>
</dbReference>
<dbReference type="EMBL" id="JACRST010000007">
    <property type="protein sequence ID" value="MBC8546614.1"/>
    <property type="molecule type" value="Genomic_DNA"/>
</dbReference>
<keyword evidence="9 16" id="KW-0418">Kinase</keyword>
<evidence type="ECO:0000256" key="1">
    <source>
        <dbReference type="ARBA" id="ARBA00000085"/>
    </source>
</evidence>
<dbReference type="Pfam" id="PF02518">
    <property type="entry name" value="HATPase_c"/>
    <property type="match status" value="1"/>
</dbReference>
<feature type="domain" description="Histidine kinase" evidence="15">
    <location>
        <begin position="139"/>
        <end position="353"/>
    </location>
</feature>